<keyword evidence="1" id="KW-0175">Coiled coil</keyword>
<gene>
    <name evidence="3" type="ORF">DIATSA_LOCUS7871</name>
</gene>
<evidence type="ECO:0000256" key="1">
    <source>
        <dbReference type="SAM" id="Coils"/>
    </source>
</evidence>
<evidence type="ECO:0000313" key="4">
    <source>
        <dbReference type="Proteomes" id="UP001153714"/>
    </source>
</evidence>
<feature type="domain" description="FP protein C-terminal" evidence="2">
    <location>
        <begin position="315"/>
        <end position="365"/>
    </location>
</feature>
<dbReference type="InterPro" id="IPR013083">
    <property type="entry name" value="Znf_RING/FYVE/PHD"/>
</dbReference>
<dbReference type="OrthoDB" id="7477775at2759"/>
<accession>A0A9N9R5X4</accession>
<name>A0A9N9R5X4_9NEOP</name>
<organism evidence="3 4">
    <name type="scientific">Diatraea saccharalis</name>
    <name type="common">sugarcane borer</name>
    <dbReference type="NCBI Taxonomy" id="40085"/>
    <lineage>
        <taxon>Eukaryota</taxon>
        <taxon>Metazoa</taxon>
        <taxon>Ecdysozoa</taxon>
        <taxon>Arthropoda</taxon>
        <taxon>Hexapoda</taxon>
        <taxon>Insecta</taxon>
        <taxon>Pterygota</taxon>
        <taxon>Neoptera</taxon>
        <taxon>Endopterygota</taxon>
        <taxon>Lepidoptera</taxon>
        <taxon>Glossata</taxon>
        <taxon>Ditrysia</taxon>
        <taxon>Pyraloidea</taxon>
        <taxon>Crambidae</taxon>
        <taxon>Crambinae</taxon>
        <taxon>Diatraea</taxon>
    </lineage>
</organism>
<dbReference type="SUPFAM" id="SSF57903">
    <property type="entry name" value="FYVE/PHD zinc finger"/>
    <property type="match status" value="1"/>
</dbReference>
<sequence length="384" mass="43889">MSNLLTSDVCAGCNKPPPKGEFMRCTSCKAVYDLECINMSTQRFYSFYKLDKKRRNEWKCPACQCNKPKNDNQNTPVRTALSPDQTQNVTHRVKSTSAVLTDTSIISLEDKIESGDRSGVQHAVELKNFFEEMRAVRLEMSLFRSAISEQTDSIKSQNLRLDALENRVIELENRPIENENCTLTNLEDKIAHLRLEIEERDQQQLGNDIVITNFPEAVNENVTHVILAIAKKLGLMLDERDVVAAWRMGVRKVGDSDMQGARTRPIAVRLVRRVSRDALLRAARVRRSLTVDDVTVSGATSSSAPRPFYINERLTAHNKLLFQRVREVARRHDWRYVWTREGKIFARQETGKGRHHLRTEADLSRVFGFETVGDANKLSEISEK</sequence>
<dbReference type="CDD" id="cd15489">
    <property type="entry name" value="PHD_SF"/>
    <property type="match status" value="1"/>
</dbReference>
<reference evidence="3" key="1">
    <citation type="submission" date="2021-12" db="EMBL/GenBank/DDBJ databases">
        <authorList>
            <person name="King R."/>
        </authorList>
    </citation>
    <scope>NUCLEOTIDE SEQUENCE</scope>
</reference>
<dbReference type="Proteomes" id="UP001153714">
    <property type="component" value="Chromosome 21"/>
</dbReference>
<protein>
    <recommendedName>
        <fullName evidence="2">FP protein C-terminal domain-containing protein</fullName>
    </recommendedName>
</protein>
<keyword evidence="4" id="KW-1185">Reference proteome</keyword>
<dbReference type="InterPro" id="IPR011011">
    <property type="entry name" value="Znf_FYVE_PHD"/>
</dbReference>
<dbReference type="EMBL" id="OU893352">
    <property type="protein sequence ID" value="CAG9790202.1"/>
    <property type="molecule type" value="Genomic_DNA"/>
</dbReference>
<proteinExistence type="predicted"/>
<reference evidence="3" key="2">
    <citation type="submission" date="2022-10" db="EMBL/GenBank/DDBJ databases">
        <authorList>
            <consortium name="ENA_rothamsted_submissions"/>
            <consortium name="culmorum"/>
            <person name="King R."/>
        </authorList>
    </citation>
    <scope>NUCLEOTIDE SEQUENCE</scope>
</reference>
<evidence type="ECO:0000313" key="3">
    <source>
        <dbReference type="EMBL" id="CAG9790202.1"/>
    </source>
</evidence>
<feature type="coiled-coil region" evidence="1">
    <location>
        <begin position="147"/>
        <end position="203"/>
    </location>
</feature>
<dbReference type="InterPro" id="IPR057251">
    <property type="entry name" value="FP_C"/>
</dbReference>
<evidence type="ECO:0000259" key="2">
    <source>
        <dbReference type="Pfam" id="PF25298"/>
    </source>
</evidence>
<dbReference type="Gene3D" id="3.30.40.10">
    <property type="entry name" value="Zinc/RING finger domain, C3HC4 (zinc finger)"/>
    <property type="match status" value="1"/>
</dbReference>
<dbReference type="AlphaFoldDB" id="A0A9N9R5X4"/>
<dbReference type="Pfam" id="PF25298">
    <property type="entry name" value="Baculo_FP_2nd"/>
    <property type="match status" value="1"/>
</dbReference>